<dbReference type="OrthoDB" id="5417785at2759"/>
<evidence type="ECO:0000313" key="4">
    <source>
        <dbReference type="Proteomes" id="UP000276215"/>
    </source>
</evidence>
<protein>
    <submittedName>
        <fullName evidence="3">Uncharacterized protein</fullName>
    </submittedName>
</protein>
<dbReference type="Pfam" id="PF14420">
    <property type="entry name" value="Clr5"/>
    <property type="match status" value="1"/>
</dbReference>
<dbReference type="PANTHER" id="PTHR46791">
    <property type="entry name" value="EXPRESSED PROTEIN"/>
    <property type="match status" value="1"/>
</dbReference>
<gene>
    <name evidence="3" type="ORF">L873DRAFT_1877937</name>
</gene>
<name>A0A3N4J1U7_9PEZI</name>
<dbReference type="Pfam" id="PF24764">
    <property type="entry name" value="rva_4"/>
    <property type="match status" value="1"/>
</dbReference>
<evidence type="ECO:0000313" key="3">
    <source>
        <dbReference type="EMBL" id="RPA90430.1"/>
    </source>
</evidence>
<dbReference type="InterPro" id="IPR058913">
    <property type="entry name" value="Integrase_dom_put"/>
</dbReference>
<sequence>MPKVYNWELYKEKLADLYLIQNATLTTIIVQMEESYKFKPRYGHQYTLSNIRLSGIFVSQKQVREAMKVVDPEGVASRAEAFGTQRKRKEFTVKGPNRGVLSIDGHDKLSRFGFQIYGAIDAYSQYIAWCYVGISNWTAVLIRSDKGTEMVLLAASHVTLRCANHPSLKFSEIYCFEKSTKNQRIEAWWNLLMEGQTQEWKVYFADLENERLFVGSDLDKLCLQFIYIEIIRSHIHRFVKIVEIHNNHSIRHQRKRDHYLPTGQPYMMYFYPETGKDYKEQVDQDVLTTLEAEVTEYDLDQYLPSNTLRLYETLLYDDKRHKEAYIYLHERVWQFIQNGGEVELITTPSGAAEWIEAHQDNEIEQHRSHVNGNQ</sequence>
<dbReference type="InterPro" id="IPR025676">
    <property type="entry name" value="Clr5_dom"/>
</dbReference>
<feature type="domain" description="Clr5" evidence="1">
    <location>
        <begin position="4"/>
        <end position="41"/>
    </location>
</feature>
<dbReference type="Proteomes" id="UP000276215">
    <property type="component" value="Unassembled WGS sequence"/>
</dbReference>
<evidence type="ECO:0000259" key="1">
    <source>
        <dbReference type="Pfam" id="PF14420"/>
    </source>
</evidence>
<evidence type="ECO:0000259" key="2">
    <source>
        <dbReference type="Pfam" id="PF24764"/>
    </source>
</evidence>
<keyword evidence="4" id="KW-1185">Reference proteome</keyword>
<organism evidence="3 4">
    <name type="scientific">Choiromyces venosus 120613-1</name>
    <dbReference type="NCBI Taxonomy" id="1336337"/>
    <lineage>
        <taxon>Eukaryota</taxon>
        <taxon>Fungi</taxon>
        <taxon>Dikarya</taxon>
        <taxon>Ascomycota</taxon>
        <taxon>Pezizomycotina</taxon>
        <taxon>Pezizomycetes</taxon>
        <taxon>Pezizales</taxon>
        <taxon>Tuberaceae</taxon>
        <taxon>Choiromyces</taxon>
    </lineage>
</organism>
<dbReference type="AlphaFoldDB" id="A0A3N4J1U7"/>
<dbReference type="STRING" id="1336337.A0A3N4J1U7"/>
<feature type="domain" description="Integrase core" evidence="2">
    <location>
        <begin position="142"/>
        <end position="256"/>
    </location>
</feature>
<dbReference type="PANTHER" id="PTHR46791:SF5">
    <property type="entry name" value="CLR5 DOMAIN-CONTAINING PROTEIN-RELATED"/>
    <property type="match status" value="1"/>
</dbReference>
<proteinExistence type="predicted"/>
<reference evidence="3 4" key="1">
    <citation type="journal article" date="2018" name="Nat. Ecol. Evol.">
        <title>Pezizomycetes genomes reveal the molecular basis of ectomycorrhizal truffle lifestyle.</title>
        <authorList>
            <person name="Murat C."/>
            <person name="Payen T."/>
            <person name="Noel B."/>
            <person name="Kuo A."/>
            <person name="Morin E."/>
            <person name="Chen J."/>
            <person name="Kohler A."/>
            <person name="Krizsan K."/>
            <person name="Balestrini R."/>
            <person name="Da Silva C."/>
            <person name="Montanini B."/>
            <person name="Hainaut M."/>
            <person name="Levati E."/>
            <person name="Barry K.W."/>
            <person name="Belfiori B."/>
            <person name="Cichocki N."/>
            <person name="Clum A."/>
            <person name="Dockter R.B."/>
            <person name="Fauchery L."/>
            <person name="Guy J."/>
            <person name="Iotti M."/>
            <person name="Le Tacon F."/>
            <person name="Lindquist E.A."/>
            <person name="Lipzen A."/>
            <person name="Malagnac F."/>
            <person name="Mello A."/>
            <person name="Molinier V."/>
            <person name="Miyauchi S."/>
            <person name="Poulain J."/>
            <person name="Riccioni C."/>
            <person name="Rubini A."/>
            <person name="Sitrit Y."/>
            <person name="Splivallo R."/>
            <person name="Traeger S."/>
            <person name="Wang M."/>
            <person name="Zifcakova L."/>
            <person name="Wipf D."/>
            <person name="Zambonelli A."/>
            <person name="Paolocci F."/>
            <person name="Nowrousian M."/>
            <person name="Ottonello S."/>
            <person name="Baldrian P."/>
            <person name="Spatafora J.W."/>
            <person name="Henrissat B."/>
            <person name="Nagy L.G."/>
            <person name="Aury J.M."/>
            <person name="Wincker P."/>
            <person name="Grigoriev I.V."/>
            <person name="Bonfante P."/>
            <person name="Martin F.M."/>
        </authorList>
    </citation>
    <scope>NUCLEOTIDE SEQUENCE [LARGE SCALE GENOMIC DNA]</scope>
    <source>
        <strain evidence="3 4">120613-1</strain>
    </source>
</reference>
<accession>A0A3N4J1U7</accession>
<dbReference type="EMBL" id="ML120526">
    <property type="protein sequence ID" value="RPA90430.1"/>
    <property type="molecule type" value="Genomic_DNA"/>
</dbReference>